<feature type="site" description="Deprotonates C-terminal active site Cys" evidence="8">
    <location>
        <position position="27"/>
    </location>
</feature>
<keyword evidence="5 9" id="KW-0676">Redox-active center</keyword>
<dbReference type="GO" id="GO:0005829">
    <property type="term" value="C:cytosol"/>
    <property type="evidence" value="ECO:0007669"/>
    <property type="project" value="TreeGrafter"/>
</dbReference>
<evidence type="ECO:0000256" key="5">
    <source>
        <dbReference type="ARBA" id="ARBA00023284"/>
    </source>
</evidence>
<dbReference type="EMBL" id="DSMR01000471">
    <property type="protein sequence ID" value="HET47793.1"/>
    <property type="molecule type" value="Genomic_DNA"/>
</dbReference>
<dbReference type="Gene3D" id="3.40.30.10">
    <property type="entry name" value="Glutaredoxin"/>
    <property type="match status" value="1"/>
</dbReference>
<keyword evidence="3" id="KW-0249">Electron transport</keyword>
<evidence type="ECO:0000256" key="8">
    <source>
        <dbReference type="PIRSR" id="PIRSR000077-1"/>
    </source>
</evidence>
<dbReference type="InterPro" id="IPR013766">
    <property type="entry name" value="Thioredoxin_domain"/>
</dbReference>
<keyword evidence="4 9" id="KW-1015">Disulfide bond</keyword>
<feature type="active site" description="Nucleophile" evidence="8">
    <location>
        <position position="36"/>
    </location>
</feature>
<evidence type="ECO:0000256" key="3">
    <source>
        <dbReference type="ARBA" id="ARBA00022982"/>
    </source>
</evidence>
<organism evidence="13 14">
    <name type="scientific">Thermoanaerobaculum aquaticum</name>
    <dbReference type="NCBI Taxonomy" id="1312852"/>
    <lineage>
        <taxon>Bacteria</taxon>
        <taxon>Pseudomonadati</taxon>
        <taxon>Acidobacteriota</taxon>
        <taxon>Thermoanaerobaculia</taxon>
        <taxon>Thermoanaerobaculales</taxon>
        <taxon>Thermoanaerobaculaceae</taxon>
        <taxon>Thermoanaerobaculum</taxon>
    </lineage>
</organism>
<dbReference type="CDD" id="cd02947">
    <property type="entry name" value="TRX_family"/>
    <property type="match status" value="1"/>
</dbReference>
<dbReference type="InterPro" id="IPR005746">
    <property type="entry name" value="Thioredoxin"/>
</dbReference>
<dbReference type="AlphaFoldDB" id="A0A062XS20"/>
<evidence type="ECO:0000256" key="9">
    <source>
        <dbReference type="PIRSR" id="PIRSR000077-4"/>
    </source>
</evidence>
<evidence type="ECO:0000313" key="13">
    <source>
        <dbReference type="EMBL" id="KDA53638.1"/>
    </source>
</evidence>
<dbReference type="RefSeq" id="WP_038049504.1">
    <property type="nucleotide sequence ID" value="NZ_JMFG01000020.1"/>
</dbReference>
<feature type="disulfide bond" description="Redox-active" evidence="9">
    <location>
        <begin position="33"/>
        <end position="36"/>
    </location>
</feature>
<keyword evidence="14" id="KW-1185">Reference proteome</keyword>
<dbReference type="PROSITE" id="PS51352">
    <property type="entry name" value="THIOREDOXIN_2"/>
    <property type="match status" value="1"/>
</dbReference>
<proteinExistence type="inferred from homology"/>
<dbReference type="PANTHER" id="PTHR45663:SF11">
    <property type="entry name" value="GEO12009P1"/>
    <property type="match status" value="1"/>
</dbReference>
<dbReference type="GO" id="GO:0045454">
    <property type="term" value="P:cell redox homeostasis"/>
    <property type="evidence" value="ECO:0007669"/>
    <property type="project" value="TreeGrafter"/>
</dbReference>
<comment type="caution">
    <text evidence="13">The sequence shown here is derived from an EMBL/GenBank/DDBJ whole genome shotgun (WGS) entry which is preliminary data.</text>
</comment>
<dbReference type="Proteomes" id="UP000027284">
    <property type="component" value="Unassembled WGS sequence"/>
</dbReference>
<dbReference type="Pfam" id="PF00085">
    <property type="entry name" value="Thioredoxin"/>
    <property type="match status" value="1"/>
</dbReference>
<evidence type="ECO:0000256" key="7">
    <source>
        <dbReference type="PIRNR" id="PIRNR000077"/>
    </source>
</evidence>
<feature type="domain" description="Thioredoxin" evidence="10">
    <location>
        <begin position="1"/>
        <end position="109"/>
    </location>
</feature>
<dbReference type="OrthoDB" id="9790390at2"/>
<dbReference type="FunFam" id="3.40.30.10:FF:000001">
    <property type="entry name" value="Thioredoxin"/>
    <property type="match status" value="1"/>
</dbReference>
<dbReference type="NCBIfam" id="TIGR01068">
    <property type="entry name" value="thioredoxin"/>
    <property type="match status" value="1"/>
</dbReference>
<evidence type="ECO:0000259" key="10">
    <source>
        <dbReference type="PROSITE" id="PS51352"/>
    </source>
</evidence>
<dbReference type="PROSITE" id="PS00194">
    <property type="entry name" value="THIOREDOXIN_1"/>
    <property type="match status" value="1"/>
</dbReference>
<reference evidence="11" key="2">
    <citation type="journal article" date="2020" name="mSystems">
        <title>Genome- and Community-Level Interaction Insights into Carbon Utilization and Element Cycling Functions of Hydrothermarchaeota in Hydrothermal Sediment.</title>
        <authorList>
            <person name="Zhou Z."/>
            <person name="Liu Y."/>
            <person name="Xu W."/>
            <person name="Pan J."/>
            <person name="Luo Z.H."/>
            <person name="Li M."/>
        </authorList>
    </citation>
    <scope>NUCLEOTIDE SEQUENCE [LARGE SCALE GENOMIC DNA]</scope>
    <source>
        <strain evidence="11">SpSt-186</strain>
        <strain evidence="12">SpSt-299</strain>
    </source>
</reference>
<name>A0A062XS20_9BACT</name>
<dbReference type="InterPro" id="IPR036249">
    <property type="entry name" value="Thioredoxin-like_sf"/>
</dbReference>
<dbReference type="EMBL" id="JMFG01000020">
    <property type="protein sequence ID" value="KDA53638.1"/>
    <property type="molecule type" value="Genomic_DNA"/>
</dbReference>
<dbReference type="STRING" id="1312852.EG19_05405"/>
<dbReference type="InterPro" id="IPR017937">
    <property type="entry name" value="Thioredoxin_CS"/>
</dbReference>
<dbReference type="GO" id="GO:0015035">
    <property type="term" value="F:protein-disulfide reductase activity"/>
    <property type="evidence" value="ECO:0007669"/>
    <property type="project" value="UniProtKB-UniRule"/>
</dbReference>
<evidence type="ECO:0000313" key="14">
    <source>
        <dbReference type="Proteomes" id="UP000027284"/>
    </source>
</evidence>
<dbReference type="SUPFAM" id="SSF52833">
    <property type="entry name" value="Thioredoxin-like"/>
    <property type="match status" value="1"/>
</dbReference>
<accession>A0A062XS20</accession>
<dbReference type="PRINTS" id="PR00421">
    <property type="entry name" value="THIOREDOXIN"/>
</dbReference>
<evidence type="ECO:0000256" key="6">
    <source>
        <dbReference type="NCBIfam" id="TIGR01068"/>
    </source>
</evidence>
<dbReference type="PIRSF" id="PIRSF000077">
    <property type="entry name" value="Thioredoxin"/>
    <property type="match status" value="1"/>
</dbReference>
<feature type="site" description="Contributes to redox potential value" evidence="8">
    <location>
        <position position="34"/>
    </location>
</feature>
<comment type="similarity">
    <text evidence="1 7">Belongs to the thioredoxin family.</text>
</comment>
<reference evidence="13 14" key="1">
    <citation type="submission" date="2014-04" db="EMBL/GenBank/DDBJ databases">
        <title>The Genome Sequence of Thermoanaerobaculum aquaticum MP-01, The First Cultivated Group 23 Acidobacterium.</title>
        <authorList>
            <person name="Stamps B.W."/>
            <person name="Losey N.A."/>
            <person name="Lawson P.A."/>
            <person name="Stevenson B.S."/>
        </authorList>
    </citation>
    <scope>NUCLEOTIDE SEQUENCE [LARGE SCALE GENOMIC DNA]</scope>
    <source>
        <strain evidence="13 14">MP-01</strain>
    </source>
</reference>
<feature type="active site" description="Nucleophile" evidence="8">
    <location>
        <position position="33"/>
    </location>
</feature>
<dbReference type="EMBL" id="DSHW01000342">
    <property type="protein sequence ID" value="HEQ88653.1"/>
    <property type="molecule type" value="Genomic_DNA"/>
</dbReference>
<gene>
    <name evidence="11" type="primary">trxA</name>
    <name evidence="13" type="ORF">EG19_05405</name>
    <name evidence="11" type="ORF">ENP06_04495</name>
    <name evidence="12" type="ORF">ENQ31_06475</name>
</gene>
<keyword evidence="2" id="KW-0813">Transport</keyword>
<evidence type="ECO:0000256" key="1">
    <source>
        <dbReference type="ARBA" id="ARBA00008987"/>
    </source>
</evidence>
<dbReference type="PANTHER" id="PTHR45663">
    <property type="entry name" value="GEO12009P1"/>
    <property type="match status" value="1"/>
</dbReference>
<evidence type="ECO:0000256" key="4">
    <source>
        <dbReference type="ARBA" id="ARBA00023157"/>
    </source>
</evidence>
<evidence type="ECO:0000256" key="2">
    <source>
        <dbReference type="ARBA" id="ARBA00022448"/>
    </source>
</evidence>
<evidence type="ECO:0000313" key="12">
    <source>
        <dbReference type="EMBL" id="HET47793.1"/>
    </source>
</evidence>
<sequence>MAGNAIQVTDQDFDEKILNGGKPAMVDFWAVWCGPCRIIAPHVEALAQEYAGKAIVAKLDVDQNRQTAIRFGIQSIPTLLFFKDGKLVDRVVGAVDKKVLQSKLEALLA</sequence>
<protein>
    <recommendedName>
        <fullName evidence="6 7">Thioredoxin</fullName>
    </recommendedName>
</protein>
<feature type="site" description="Contributes to redox potential value" evidence="8">
    <location>
        <position position="35"/>
    </location>
</feature>
<evidence type="ECO:0000313" key="11">
    <source>
        <dbReference type="EMBL" id="HEQ88653.1"/>
    </source>
</evidence>